<accession>X0H085</accession>
<evidence type="ECO:0000256" key="2">
    <source>
        <dbReference type="ARBA" id="ARBA00010139"/>
    </source>
</evidence>
<reference evidence="9" key="1">
    <citation type="submission" date="2011-11" db="EMBL/GenBank/DDBJ databases">
        <title>The Genome Sequence of Fusarium oxysporum PHW808.</title>
        <authorList>
            <consortium name="The Broad Institute Genome Sequencing Platform"/>
            <person name="Ma L.-J."/>
            <person name="Gale L.R."/>
            <person name="Schwartz D.C."/>
            <person name="Zhou S."/>
            <person name="Corby-Kistler H."/>
            <person name="Young S.K."/>
            <person name="Zeng Q."/>
            <person name="Gargeya S."/>
            <person name="Fitzgerald M."/>
            <person name="Haas B."/>
            <person name="Abouelleil A."/>
            <person name="Alvarado L."/>
            <person name="Arachchi H.M."/>
            <person name="Berlin A."/>
            <person name="Brown A."/>
            <person name="Chapman S.B."/>
            <person name="Chen Z."/>
            <person name="Dunbar C."/>
            <person name="Freedman E."/>
            <person name="Gearin G."/>
            <person name="Goldberg J."/>
            <person name="Griggs A."/>
            <person name="Gujja S."/>
            <person name="Heiman D."/>
            <person name="Howarth C."/>
            <person name="Larson L."/>
            <person name="Lui A."/>
            <person name="MacDonald P.J.P."/>
            <person name="Montmayeur A."/>
            <person name="Murphy C."/>
            <person name="Neiman D."/>
            <person name="Pearson M."/>
            <person name="Priest M."/>
            <person name="Roberts A."/>
            <person name="Saif S."/>
            <person name="Shea T."/>
            <person name="Shenoy N."/>
            <person name="Sisk P."/>
            <person name="Stolte C."/>
            <person name="Sykes S."/>
            <person name="Wortman J."/>
            <person name="Nusbaum C."/>
            <person name="Birren B."/>
        </authorList>
    </citation>
    <scope>NUCLEOTIDE SEQUENCE [LARGE SCALE GENOMIC DNA]</scope>
    <source>
        <strain evidence="9">54008</strain>
    </source>
</reference>
<dbReference type="SUPFAM" id="SSF51905">
    <property type="entry name" value="FAD/NAD(P)-binding domain"/>
    <property type="match status" value="1"/>
</dbReference>
<dbReference type="EMBL" id="JH659140">
    <property type="protein sequence ID" value="EXL65506.1"/>
    <property type="molecule type" value="Genomic_DNA"/>
</dbReference>
<evidence type="ECO:0000256" key="8">
    <source>
        <dbReference type="SAM" id="MobiDB-lite"/>
    </source>
</evidence>
<dbReference type="InterPro" id="IPR050775">
    <property type="entry name" value="FAD-binding_Monooxygenases"/>
</dbReference>
<dbReference type="PANTHER" id="PTHR43098">
    <property type="entry name" value="L-ORNITHINE N(5)-MONOOXYGENASE-RELATED"/>
    <property type="match status" value="1"/>
</dbReference>
<protein>
    <submittedName>
        <fullName evidence="9">Cyclohexanone monooxygenase</fullName>
    </submittedName>
</protein>
<evidence type="ECO:0000256" key="4">
    <source>
        <dbReference type="ARBA" id="ARBA00022827"/>
    </source>
</evidence>
<name>X0H085_FUSOX</name>
<comment type="cofactor">
    <cofactor evidence="1">
        <name>FAD</name>
        <dbReference type="ChEBI" id="CHEBI:57692"/>
    </cofactor>
</comment>
<dbReference type="Gene3D" id="3.50.50.60">
    <property type="entry name" value="FAD/NAD(P)-binding domain"/>
    <property type="match status" value="1"/>
</dbReference>
<evidence type="ECO:0000256" key="3">
    <source>
        <dbReference type="ARBA" id="ARBA00022630"/>
    </source>
</evidence>
<evidence type="ECO:0000256" key="1">
    <source>
        <dbReference type="ARBA" id="ARBA00001974"/>
    </source>
</evidence>
<gene>
    <name evidence="9" type="ORF">FOPG_18267</name>
</gene>
<dbReference type="Proteomes" id="UP000030676">
    <property type="component" value="Unassembled WGS sequence"/>
</dbReference>
<evidence type="ECO:0000256" key="5">
    <source>
        <dbReference type="ARBA" id="ARBA00022857"/>
    </source>
</evidence>
<comment type="similarity">
    <text evidence="2">Belongs to the FAD-binding monooxygenase family.</text>
</comment>
<keyword evidence="5" id="KW-0521">NADP</keyword>
<evidence type="ECO:0000313" key="9">
    <source>
        <dbReference type="EMBL" id="EXL65506.1"/>
    </source>
</evidence>
<keyword evidence="7 9" id="KW-0503">Monooxygenase</keyword>
<keyword evidence="4" id="KW-0274">FAD</keyword>
<dbReference type="PANTHER" id="PTHR43098:SF4">
    <property type="entry name" value="BLR3857 PROTEIN"/>
    <property type="match status" value="1"/>
</dbReference>
<proteinExistence type="inferred from homology"/>
<dbReference type="AlphaFoldDB" id="X0H085"/>
<feature type="region of interest" description="Disordered" evidence="8">
    <location>
        <begin position="76"/>
        <end position="99"/>
    </location>
</feature>
<dbReference type="HOGENOM" id="CLU_2320493_0_0_1"/>
<keyword evidence="3" id="KW-0285">Flavoprotein</keyword>
<evidence type="ECO:0000256" key="7">
    <source>
        <dbReference type="ARBA" id="ARBA00023033"/>
    </source>
</evidence>
<dbReference type="GO" id="GO:0004497">
    <property type="term" value="F:monooxygenase activity"/>
    <property type="evidence" value="ECO:0007669"/>
    <property type="project" value="UniProtKB-KW"/>
</dbReference>
<keyword evidence="6" id="KW-0560">Oxidoreductase</keyword>
<reference evidence="9" key="2">
    <citation type="submission" date="2012-05" db="EMBL/GenBank/DDBJ databases">
        <title>The Genome Annotation of Fusarium oxysporum PHW808.</title>
        <authorList>
            <consortium name="The Broad Institute Genomics Platform"/>
            <person name="Ma L.-J."/>
            <person name="Corby-Kistler H."/>
            <person name="Broz K."/>
            <person name="Gale L.R."/>
            <person name="Jonkers W."/>
            <person name="O'Donnell K."/>
            <person name="Ploetz R."/>
            <person name="Steinberg C."/>
            <person name="Schwartz D.C."/>
            <person name="VanEtten H."/>
            <person name="Zhou S."/>
            <person name="Young S.K."/>
            <person name="Zeng Q."/>
            <person name="Gargeya S."/>
            <person name="Fitzgerald M."/>
            <person name="Abouelleil A."/>
            <person name="Alvarado L."/>
            <person name="Chapman S.B."/>
            <person name="Gainer-Dewar J."/>
            <person name="Goldberg J."/>
            <person name="Griggs A."/>
            <person name="Gujja S."/>
            <person name="Hansen M."/>
            <person name="Howarth C."/>
            <person name="Imamovic A."/>
            <person name="Ireland A."/>
            <person name="Larimer J."/>
            <person name="McCowan C."/>
            <person name="Murphy C."/>
            <person name="Pearson M."/>
            <person name="Poon T.W."/>
            <person name="Priest M."/>
            <person name="Roberts A."/>
            <person name="Saif S."/>
            <person name="Shea T."/>
            <person name="Sykes S."/>
            <person name="Wortman J."/>
            <person name="Nusbaum C."/>
            <person name="Birren B."/>
        </authorList>
    </citation>
    <scope>NUCLEOTIDE SEQUENCE</scope>
    <source>
        <strain evidence="9">54008</strain>
    </source>
</reference>
<evidence type="ECO:0000256" key="6">
    <source>
        <dbReference type="ARBA" id="ARBA00023002"/>
    </source>
</evidence>
<organism evidence="9">
    <name type="scientific">Fusarium oxysporum f. sp. conglutinans race 2 54008</name>
    <dbReference type="NCBI Taxonomy" id="1089457"/>
    <lineage>
        <taxon>Eukaryota</taxon>
        <taxon>Fungi</taxon>
        <taxon>Dikarya</taxon>
        <taxon>Ascomycota</taxon>
        <taxon>Pezizomycotina</taxon>
        <taxon>Sordariomycetes</taxon>
        <taxon>Hypocreomycetidae</taxon>
        <taxon>Hypocreales</taxon>
        <taxon>Nectriaceae</taxon>
        <taxon>Fusarium</taxon>
        <taxon>Fusarium oxysporum species complex</taxon>
    </lineage>
</organism>
<sequence length="99" mass="11162">MKFPGVPGIEKFKGHSFHTSRWDFDYTGGDVSGNLHKMTDKRVGIIWTGATAIQVVPHLGEHSKHLYAFQRTPSSINVRLDQPPDPEWSKSLEKGCQQD</sequence>
<dbReference type="InterPro" id="IPR036188">
    <property type="entry name" value="FAD/NAD-bd_sf"/>
</dbReference>